<accession>A0A9P5CLK1</accession>
<dbReference type="InterPro" id="IPR032805">
    <property type="entry name" value="Wax_synthase_dom"/>
</dbReference>
<feature type="transmembrane region" description="Helical" evidence="7">
    <location>
        <begin position="95"/>
        <end position="117"/>
    </location>
</feature>
<feature type="domain" description="Wax synthase" evidence="8">
    <location>
        <begin position="373"/>
        <end position="457"/>
    </location>
</feature>
<evidence type="ECO:0000256" key="4">
    <source>
        <dbReference type="ARBA" id="ARBA00022692"/>
    </source>
</evidence>
<dbReference type="Pfam" id="PF13813">
    <property type="entry name" value="MBOAT_2"/>
    <property type="match status" value="1"/>
</dbReference>
<dbReference type="GeneID" id="63834728"/>
<feature type="transmembrane region" description="Helical" evidence="7">
    <location>
        <begin position="323"/>
        <end position="342"/>
    </location>
</feature>
<dbReference type="PANTHER" id="PTHR31595">
    <property type="entry name" value="LONG-CHAIN-ALCOHOL O-FATTY-ACYLTRANSFERASE 3-RELATED"/>
    <property type="match status" value="1"/>
</dbReference>
<evidence type="ECO:0000256" key="7">
    <source>
        <dbReference type="SAM" id="Phobius"/>
    </source>
</evidence>
<evidence type="ECO:0000256" key="3">
    <source>
        <dbReference type="ARBA" id="ARBA00022679"/>
    </source>
</evidence>
<feature type="transmembrane region" description="Helical" evidence="7">
    <location>
        <begin position="256"/>
        <end position="278"/>
    </location>
</feature>
<evidence type="ECO:0000256" key="1">
    <source>
        <dbReference type="ARBA" id="ARBA00004141"/>
    </source>
</evidence>
<feature type="transmembrane region" description="Helical" evidence="7">
    <location>
        <begin position="41"/>
        <end position="59"/>
    </location>
</feature>
<protein>
    <recommendedName>
        <fullName evidence="8">Wax synthase domain-containing protein</fullName>
    </recommendedName>
</protein>
<dbReference type="PANTHER" id="PTHR31595:SF67">
    <property type="entry name" value="WAX SYNTHASE DOMAIN-CONTAINING PROTEIN"/>
    <property type="match status" value="1"/>
</dbReference>
<keyword evidence="5 7" id="KW-1133">Transmembrane helix</keyword>
<evidence type="ECO:0000259" key="8">
    <source>
        <dbReference type="Pfam" id="PF13813"/>
    </source>
</evidence>
<keyword evidence="3" id="KW-0808">Transferase</keyword>
<sequence length="563" mass="63675">MTVPITTIPPASLVNLGAHVRDLYKQHFAHELAAGTVRPLVIPYSVLGAFILPVLYFSVPHVNRPWLFRARWLVMLFIVAFNLSETAGRSSANFAVGYLVGLLQAWGILWSATLLIWMRPQFEAERVEKRRRKRRRGEEGVEELVVRQESAMTKKSNKENRQAMDAPDEDIARSLAEGYEYYWQAYPADGSFLTRFEWSWDLVTSFRGTGWNWCIPILPRFAKPEKPLCGSLVDLTSLPLRTRQGYRRYTSSREWLRLRLIPMILSYLALDALSVLMMKDPYFIFGPDFEAITITTSTTSSSSLHHRLTLPPILAALPSPILFLYRALLCLPAILITIDLIMTSYQLLSHFVLAPLLGTRAELWHYPCVYGSFTPCVLDKGMAGFWGGWWHQTFRAAFSAPGLWLSRHGYIGDPRSDATGRALAGLLAFAQSGFLHALGSITCLPPSQPWAPPLFFLLCWAGTLVQAAASAALGNWMTTTTTRPRWVRRAGHFMFVLAWLGCAQFLFCDDLARAGVWMLEPVAASPLRALGLGRPGDSWWRWDSTYRPRWVVGEKWWESGIAV</sequence>
<dbReference type="InterPro" id="IPR044851">
    <property type="entry name" value="Wax_synthase"/>
</dbReference>
<comment type="caution">
    <text evidence="9">The sequence shown here is derived from an EMBL/GenBank/DDBJ whole genome shotgun (WGS) entry which is preliminary data.</text>
</comment>
<comment type="subcellular location">
    <subcellularLocation>
        <location evidence="1">Membrane</location>
        <topology evidence="1">Multi-pass membrane protein</topology>
    </subcellularLocation>
</comment>
<dbReference type="GO" id="GO:0016020">
    <property type="term" value="C:membrane"/>
    <property type="evidence" value="ECO:0007669"/>
    <property type="project" value="UniProtKB-SubCell"/>
</dbReference>
<evidence type="ECO:0000256" key="6">
    <source>
        <dbReference type="ARBA" id="ARBA00023136"/>
    </source>
</evidence>
<keyword evidence="4 7" id="KW-0812">Transmembrane</keyword>
<gene>
    <name evidence="9" type="ORF">M406DRAFT_263598</name>
</gene>
<feature type="transmembrane region" description="Helical" evidence="7">
    <location>
        <begin position="490"/>
        <end position="507"/>
    </location>
</feature>
<evidence type="ECO:0000313" key="9">
    <source>
        <dbReference type="EMBL" id="KAF3762317.1"/>
    </source>
</evidence>
<dbReference type="GO" id="GO:0006629">
    <property type="term" value="P:lipid metabolic process"/>
    <property type="evidence" value="ECO:0007669"/>
    <property type="project" value="InterPro"/>
</dbReference>
<evidence type="ECO:0000256" key="5">
    <source>
        <dbReference type="ARBA" id="ARBA00022989"/>
    </source>
</evidence>
<dbReference type="EMBL" id="MU032350">
    <property type="protein sequence ID" value="KAF3762317.1"/>
    <property type="molecule type" value="Genomic_DNA"/>
</dbReference>
<evidence type="ECO:0000313" key="10">
    <source>
        <dbReference type="Proteomes" id="UP000803844"/>
    </source>
</evidence>
<name>A0A9P5CLK1_CRYP1</name>
<evidence type="ECO:0000256" key="2">
    <source>
        <dbReference type="ARBA" id="ARBA00007282"/>
    </source>
</evidence>
<comment type="similarity">
    <text evidence="2">Belongs to the wax synthase family.</text>
</comment>
<feature type="transmembrane region" description="Helical" evidence="7">
    <location>
        <begin position="66"/>
        <end position="83"/>
    </location>
</feature>
<dbReference type="OrthoDB" id="2796277at2759"/>
<dbReference type="GO" id="GO:0008374">
    <property type="term" value="F:O-acyltransferase activity"/>
    <property type="evidence" value="ECO:0007669"/>
    <property type="project" value="InterPro"/>
</dbReference>
<dbReference type="RefSeq" id="XP_040773296.1">
    <property type="nucleotide sequence ID" value="XM_040917599.1"/>
</dbReference>
<organism evidence="9 10">
    <name type="scientific">Cryphonectria parasitica (strain ATCC 38755 / EP155)</name>
    <dbReference type="NCBI Taxonomy" id="660469"/>
    <lineage>
        <taxon>Eukaryota</taxon>
        <taxon>Fungi</taxon>
        <taxon>Dikarya</taxon>
        <taxon>Ascomycota</taxon>
        <taxon>Pezizomycotina</taxon>
        <taxon>Sordariomycetes</taxon>
        <taxon>Sordariomycetidae</taxon>
        <taxon>Diaporthales</taxon>
        <taxon>Cryphonectriaceae</taxon>
        <taxon>Cryphonectria-Endothia species complex</taxon>
        <taxon>Cryphonectria</taxon>
    </lineage>
</organism>
<feature type="transmembrane region" description="Helical" evidence="7">
    <location>
        <begin position="454"/>
        <end position="478"/>
    </location>
</feature>
<proteinExistence type="inferred from homology"/>
<dbReference type="Proteomes" id="UP000803844">
    <property type="component" value="Unassembled WGS sequence"/>
</dbReference>
<feature type="transmembrane region" description="Helical" evidence="7">
    <location>
        <begin position="422"/>
        <end position="442"/>
    </location>
</feature>
<keyword evidence="6 7" id="KW-0472">Membrane</keyword>
<keyword evidence="10" id="KW-1185">Reference proteome</keyword>
<reference evidence="9" key="1">
    <citation type="journal article" date="2020" name="Phytopathology">
        <title>Genome sequence of the chestnut blight fungus Cryphonectria parasitica EP155: A fundamental resource for an archetypical invasive plant pathogen.</title>
        <authorList>
            <person name="Crouch J.A."/>
            <person name="Dawe A."/>
            <person name="Aerts A."/>
            <person name="Barry K."/>
            <person name="Churchill A.C.L."/>
            <person name="Grimwood J."/>
            <person name="Hillman B."/>
            <person name="Milgroom M.G."/>
            <person name="Pangilinan J."/>
            <person name="Smith M."/>
            <person name="Salamov A."/>
            <person name="Schmutz J."/>
            <person name="Yadav J."/>
            <person name="Grigoriev I.V."/>
            <person name="Nuss D."/>
        </authorList>
    </citation>
    <scope>NUCLEOTIDE SEQUENCE</scope>
    <source>
        <strain evidence="9">EP155</strain>
    </source>
</reference>
<dbReference type="AlphaFoldDB" id="A0A9P5CLK1"/>